<proteinExistence type="predicted"/>
<comment type="caution">
    <text evidence="2">The sequence shown here is derived from an EMBL/GenBank/DDBJ whole genome shotgun (WGS) entry which is preliminary data.</text>
</comment>
<evidence type="ECO:0000313" key="2">
    <source>
        <dbReference type="EMBL" id="KAK9296519.1"/>
    </source>
</evidence>
<gene>
    <name evidence="2" type="ORF">QLX08_009510</name>
</gene>
<accession>A0AAW0ZGR4</accession>
<feature type="region of interest" description="Disordered" evidence="1">
    <location>
        <begin position="49"/>
        <end position="72"/>
    </location>
</feature>
<keyword evidence="3" id="KW-1185">Reference proteome</keyword>
<dbReference type="AlphaFoldDB" id="A0AAW0ZGR4"/>
<dbReference type="EMBL" id="JAWNGG020000211">
    <property type="protein sequence ID" value="KAK9296519.1"/>
    <property type="molecule type" value="Genomic_DNA"/>
</dbReference>
<sequence length="105" mass="11647">MTYPFCIDFLPSWIVDGRSSRVDPWLVDRASSRPSPGIRFSTLLAALGTSRTSGPPIATRDPPDPSDRPSSPRIRAYRFVSYRPAASDRSRALSQPDIVSVWKIA</sequence>
<dbReference type="Proteomes" id="UP001432146">
    <property type="component" value="Unassembled WGS sequence"/>
</dbReference>
<reference evidence="2 3" key="1">
    <citation type="submission" date="2024-05" db="EMBL/GenBank/DDBJ databases">
        <title>The nuclear and mitochondrial genome assemblies of Tetragonisca angustula (Apidae: Meliponini), a tiny yet remarkable pollinator in the Neotropics.</title>
        <authorList>
            <person name="Ferrari R."/>
            <person name="Ricardo P.C."/>
            <person name="Dias F.C."/>
            <person name="Araujo N.S."/>
            <person name="Soares D.O."/>
            <person name="Zhou Q.-S."/>
            <person name="Zhu C.-D."/>
            <person name="Coutinho L."/>
            <person name="Airas M.C."/>
            <person name="Batista T.M."/>
        </authorList>
    </citation>
    <scope>NUCLEOTIDE SEQUENCE [LARGE SCALE GENOMIC DNA]</scope>
    <source>
        <strain evidence="2">ASF017062</strain>
        <tissue evidence="2">Abdomen</tissue>
    </source>
</reference>
<evidence type="ECO:0000313" key="3">
    <source>
        <dbReference type="Proteomes" id="UP001432146"/>
    </source>
</evidence>
<organism evidence="2 3">
    <name type="scientific">Tetragonisca angustula</name>
    <dbReference type="NCBI Taxonomy" id="166442"/>
    <lineage>
        <taxon>Eukaryota</taxon>
        <taxon>Metazoa</taxon>
        <taxon>Ecdysozoa</taxon>
        <taxon>Arthropoda</taxon>
        <taxon>Hexapoda</taxon>
        <taxon>Insecta</taxon>
        <taxon>Pterygota</taxon>
        <taxon>Neoptera</taxon>
        <taxon>Endopterygota</taxon>
        <taxon>Hymenoptera</taxon>
        <taxon>Apocrita</taxon>
        <taxon>Aculeata</taxon>
        <taxon>Apoidea</taxon>
        <taxon>Anthophila</taxon>
        <taxon>Apidae</taxon>
        <taxon>Tetragonisca</taxon>
    </lineage>
</organism>
<protein>
    <submittedName>
        <fullName evidence="2">Uncharacterized protein</fullName>
    </submittedName>
</protein>
<evidence type="ECO:0000256" key="1">
    <source>
        <dbReference type="SAM" id="MobiDB-lite"/>
    </source>
</evidence>
<name>A0AAW0ZGR4_9HYME</name>